<dbReference type="SUPFAM" id="SSF53955">
    <property type="entry name" value="Lysozyme-like"/>
    <property type="match status" value="1"/>
</dbReference>
<dbReference type="PANTHER" id="PTHR21666:SF270">
    <property type="entry name" value="MUREIN HYDROLASE ACTIVATOR ENVC"/>
    <property type="match status" value="1"/>
</dbReference>
<geneLocation type="plasmid" evidence="3">
    <name>pSD10</name>
</geneLocation>
<protein>
    <submittedName>
        <fullName evidence="3">Putative peptidase</fullName>
    </submittedName>
</protein>
<dbReference type="InterPro" id="IPR011055">
    <property type="entry name" value="Dup_hybrid_motif"/>
</dbReference>
<name>Q8VPM3_9MICC</name>
<keyword evidence="3" id="KW-0614">Plasmid</keyword>
<dbReference type="AlphaFoldDB" id="Q8VPM3"/>
<evidence type="ECO:0000259" key="2">
    <source>
        <dbReference type="Pfam" id="PF01551"/>
    </source>
</evidence>
<dbReference type="Pfam" id="PF01464">
    <property type="entry name" value="SLT"/>
    <property type="match status" value="1"/>
</dbReference>
<dbReference type="CDD" id="cd12797">
    <property type="entry name" value="M23_peptidase"/>
    <property type="match status" value="1"/>
</dbReference>
<dbReference type="InterPro" id="IPR050570">
    <property type="entry name" value="Cell_wall_metabolism_enzyme"/>
</dbReference>
<evidence type="ECO:0000259" key="1">
    <source>
        <dbReference type="Pfam" id="PF01464"/>
    </source>
</evidence>
<sequence length="353" mass="36618">MDDSKGKIAVAALALLLLLILLPLFILTSAAEDEHNRTAALAGCALPSGETMVVPPEYEDAINAAAQTANFPPGVIAAQLFTESRFDPNAYQPSSGASGIAQFIRSTWETWGNGADPFDALAGIDAQGRYMAQLQRDVAPLVTSDRSRIELALAAYNAGPAAVTAAGGIPAIPETQNYVSQIMQLAQAATTGCQIPGGDVIGEIGSGKWVNPLPNSYITSTFGYRGCVPGVGCEGFIADHNGLDFATSSRAGTVVAATDLTITTVDNTDAAGAPVSGHAPDNPSVEFRYVHCALNSHRVRVGQTVAAGTPLCTEGATGYVTGPHLHFMILMNGTPVDPEPVLIANGVQLRYLP</sequence>
<dbReference type="Gene3D" id="1.10.530.10">
    <property type="match status" value="1"/>
</dbReference>
<dbReference type="EMBL" id="AY034092">
    <property type="protein sequence ID" value="AAK62524.1"/>
    <property type="molecule type" value="Genomic_DNA"/>
</dbReference>
<dbReference type="CDD" id="cd13399">
    <property type="entry name" value="Slt35-like"/>
    <property type="match status" value="1"/>
</dbReference>
<dbReference type="RefSeq" id="WP_011117129.1">
    <property type="nucleotide sequence ID" value="NC_004954.1"/>
</dbReference>
<evidence type="ECO:0000313" key="3">
    <source>
        <dbReference type="EMBL" id="AAK62524.1"/>
    </source>
</evidence>
<dbReference type="InterPro" id="IPR016047">
    <property type="entry name" value="M23ase_b-sheet_dom"/>
</dbReference>
<feature type="domain" description="M23ase beta-sheet core" evidence="2">
    <location>
        <begin position="239"/>
        <end position="338"/>
    </location>
</feature>
<reference evidence="3" key="1">
    <citation type="submission" date="2001-05" db="EMBL/GenBank/DDBJ databases">
        <title>A 50 kb plasmid rich in mobile gene sequences isolated from a marine Micrococcus.</title>
        <authorList>
            <person name="Zhong Z."/>
            <person name="Caspi R."/>
            <person name="Mincer T."/>
            <person name="Helinski D."/>
            <person name="Knauf V."/>
            <person name="Boardman K."/>
            <person name="Wilkinson J.E."/>
            <person name="Shea T."/>
            <person name="DeLoughery C."/>
            <person name="Toukdarian A."/>
        </authorList>
    </citation>
    <scope>NUCLEOTIDE SEQUENCE</scope>
    <source>
        <strain evidence="3">28</strain>
        <plasmid evidence="3">pSD10</plasmid>
    </source>
</reference>
<dbReference type="InterPro" id="IPR023346">
    <property type="entry name" value="Lysozyme-like_dom_sf"/>
</dbReference>
<dbReference type="Gene3D" id="2.70.70.10">
    <property type="entry name" value="Glucose Permease (Domain IIA)"/>
    <property type="match status" value="1"/>
</dbReference>
<organism evidence="3">
    <name type="scientific">Micrococcus sp. 28</name>
    <dbReference type="NCBI Taxonomy" id="161213"/>
    <lineage>
        <taxon>Bacteria</taxon>
        <taxon>Bacillati</taxon>
        <taxon>Actinomycetota</taxon>
        <taxon>Actinomycetes</taxon>
        <taxon>Micrococcales</taxon>
        <taxon>Micrococcaceae</taxon>
        <taxon>Micrococcus</taxon>
    </lineage>
</organism>
<dbReference type="CAZy" id="GH23">
    <property type="family name" value="Glycoside Hydrolase Family 23"/>
</dbReference>
<feature type="domain" description="Transglycosylase SLT" evidence="1">
    <location>
        <begin position="61"/>
        <end position="169"/>
    </location>
</feature>
<accession>Q8VPM3</accession>
<dbReference type="Pfam" id="PF01551">
    <property type="entry name" value="Peptidase_M23"/>
    <property type="match status" value="1"/>
</dbReference>
<dbReference type="SUPFAM" id="SSF51261">
    <property type="entry name" value="Duplicated hybrid motif"/>
    <property type="match status" value="1"/>
</dbReference>
<dbReference type="InterPro" id="IPR008258">
    <property type="entry name" value="Transglycosylase_SLT_dom_1"/>
</dbReference>
<dbReference type="PANTHER" id="PTHR21666">
    <property type="entry name" value="PEPTIDASE-RELATED"/>
    <property type="match status" value="1"/>
</dbReference>
<dbReference type="GO" id="GO:0004222">
    <property type="term" value="F:metalloendopeptidase activity"/>
    <property type="evidence" value="ECO:0007669"/>
    <property type="project" value="TreeGrafter"/>
</dbReference>
<proteinExistence type="predicted"/>